<gene>
    <name evidence="1" type="ORF">COHA_002983</name>
</gene>
<comment type="caution">
    <text evidence="1">The sequence shown here is derived from an EMBL/GenBank/DDBJ whole genome shotgun (WGS) entry which is preliminary data.</text>
</comment>
<keyword evidence="2" id="KW-1185">Reference proteome</keyword>
<proteinExistence type="predicted"/>
<evidence type="ECO:0000313" key="2">
    <source>
        <dbReference type="Proteomes" id="UP001205105"/>
    </source>
</evidence>
<name>A0AAD5DSW5_9CHLO</name>
<dbReference type="EMBL" id="JADXDR010000039">
    <property type="protein sequence ID" value="KAI7843385.1"/>
    <property type="molecule type" value="Genomic_DNA"/>
</dbReference>
<accession>A0AAD5DSW5</accession>
<reference evidence="1" key="1">
    <citation type="submission" date="2020-11" db="EMBL/GenBank/DDBJ databases">
        <title>Chlorella ohadii genome sequencing and assembly.</title>
        <authorList>
            <person name="Murik O."/>
            <person name="Treves H."/>
            <person name="Kedem I."/>
            <person name="Shotland Y."/>
            <person name="Kaplan A."/>
        </authorList>
    </citation>
    <scope>NUCLEOTIDE SEQUENCE</scope>
    <source>
        <strain evidence="1">1</strain>
    </source>
</reference>
<dbReference type="Proteomes" id="UP001205105">
    <property type="component" value="Unassembled WGS sequence"/>
</dbReference>
<dbReference type="AlphaFoldDB" id="A0AAD5DSW5"/>
<organism evidence="1 2">
    <name type="scientific">Chlorella ohadii</name>
    <dbReference type="NCBI Taxonomy" id="2649997"/>
    <lineage>
        <taxon>Eukaryota</taxon>
        <taxon>Viridiplantae</taxon>
        <taxon>Chlorophyta</taxon>
        <taxon>core chlorophytes</taxon>
        <taxon>Trebouxiophyceae</taxon>
        <taxon>Chlorellales</taxon>
        <taxon>Chlorellaceae</taxon>
        <taxon>Chlorella clade</taxon>
        <taxon>Chlorella</taxon>
    </lineage>
</organism>
<sequence>MFKAIVWRVETPRLREELDRVQAAFDQLPDYAKRLPSYHVFYDEFLTWVYWESEDAFDLEAVLHNGASVVILDDAGRGWRLEVHAGTDPYAWRSAERKAGPVIYSDVYLSMEDLMAPDADRPYLTRLEHAEGNIYRAHFTDKRF</sequence>
<evidence type="ECO:0000313" key="1">
    <source>
        <dbReference type="EMBL" id="KAI7843385.1"/>
    </source>
</evidence>
<protein>
    <submittedName>
        <fullName evidence="1">Uncharacterized protein</fullName>
    </submittedName>
</protein>